<dbReference type="Proteomes" id="UP000694701">
    <property type="component" value="Unplaced"/>
</dbReference>
<keyword evidence="1" id="KW-0812">Transmembrane</keyword>
<dbReference type="Gene3D" id="3.90.226.10">
    <property type="entry name" value="2-enoyl-CoA Hydratase, Chain A, domain 1"/>
    <property type="match status" value="1"/>
</dbReference>
<accession>A0A8C2DZL8</accession>
<sequence length="214" mass="23741">MKEVQSAMATAAADDSKLVLLSAVGNVFCFGLDFIYFIRRLTDDRKKESIKMAETIRTFVNTFIQFKKPIIAAVNGPAIGLGASILPLCDVIWANEKAWFQTPYTIFGQTPDACSSVTFPLIMGVASVSTSRLTACGKKLLSSLAEQALMLQYCLPDGRSWKRLWEGWVGTFTILLALLEHRMRKMSRMEGRGAPMIFATVFTVRWRILGSAAL</sequence>
<keyword evidence="1" id="KW-1133">Transmembrane helix</keyword>
<dbReference type="PANTHER" id="PTHR43684">
    <property type="match status" value="1"/>
</dbReference>
<protein>
    <submittedName>
        <fullName evidence="2">Uncharacterized protein</fullName>
    </submittedName>
</protein>
<evidence type="ECO:0000313" key="2">
    <source>
        <dbReference type="Ensembl" id="ENSCCRP00020033553.1"/>
    </source>
</evidence>
<name>A0A8C2DZL8_CYPCA</name>
<reference evidence="2" key="1">
    <citation type="submission" date="2025-08" db="UniProtKB">
        <authorList>
            <consortium name="Ensembl"/>
        </authorList>
    </citation>
    <scope>IDENTIFICATION</scope>
</reference>
<feature type="transmembrane region" description="Helical" evidence="1">
    <location>
        <begin position="18"/>
        <end position="38"/>
    </location>
</feature>
<dbReference type="AlphaFoldDB" id="A0A8C2DZL8"/>
<proteinExistence type="predicted"/>
<organism evidence="2 3">
    <name type="scientific">Cyprinus carpio</name>
    <name type="common">Common carp</name>
    <dbReference type="NCBI Taxonomy" id="7962"/>
    <lineage>
        <taxon>Eukaryota</taxon>
        <taxon>Metazoa</taxon>
        <taxon>Chordata</taxon>
        <taxon>Craniata</taxon>
        <taxon>Vertebrata</taxon>
        <taxon>Euteleostomi</taxon>
        <taxon>Actinopterygii</taxon>
        <taxon>Neopterygii</taxon>
        <taxon>Teleostei</taxon>
        <taxon>Ostariophysi</taxon>
        <taxon>Cypriniformes</taxon>
        <taxon>Cyprinidae</taxon>
        <taxon>Cyprininae</taxon>
        <taxon>Cyprinus</taxon>
    </lineage>
</organism>
<dbReference type="PANTHER" id="PTHR43684:SF5">
    <property type="entry name" value="CHROMODOMAIN Y-LIKE PROTEIN"/>
    <property type="match status" value="1"/>
</dbReference>
<dbReference type="InterPro" id="IPR029045">
    <property type="entry name" value="ClpP/crotonase-like_dom_sf"/>
</dbReference>
<dbReference type="Pfam" id="PF00378">
    <property type="entry name" value="ECH_1"/>
    <property type="match status" value="1"/>
</dbReference>
<dbReference type="GO" id="GO:0003714">
    <property type="term" value="F:transcription corepressor activity"/>
    <property type="evidence" value="ECO:0007669"/>
    <property type="project" value="TreeGrafter"/>
</dbReference>
<dbReference type="SUPFAM" id="SSF52096">
    <property type="entry name" value="ClpP/crotonase"/>
    <property type="match status" value="1"/>
</dbReference>
<evidence type="ECO:0000313" key="3">
    <source>
        <dbReference type="Proteomes" id="UP000694701"/>
    </source>
</evidence>
<dbReference type="InterPro" id="IPR051053">
    <property type="entry name" value="ECH/Chromodomain_protein"/>
</dbReference>
<dbReference type="Ensembl" id="ENSCCRT00020036677.1">
    <property type="protein sequence ID" value="ENSCCRP00020033553.1"/>
    <property type="gene ID" value="ENSCCRG00020015129.1"/>
</dbReference>
<evidence type="ECO:0000256" key="1">
    <source>
        <dbReference type="SAM" id="Phobius"/>
    </source>
</evidence>
<dbReference type="GO" id="GO:0005634">
    <property type="term" value="C:nucleus"/>
    <property type="evidence" value="ECO:0007669"/>
    <property type="project" value="TreeGrafter"/>
</dbReference>
<dbReference type="CDD" id="cd06558">
    <property type="entry name" value="crotonase-like"/>
    <property type="match status" value="1"/>
</dbReference>
<keyword evidence="1" id="KW-0472">Membrane</keyword>
<dbReference type="InterPro" id="IPR001753">
    <property type="entry name" value="Enoyl-CoA_hydra/iso"/>
</dbReference>